<comment type="caution">
    <text evidence="1">The sequence shown here is derived from an EMBL/GenBank/DDBJ whole genome shotgun (WGS) entry which is preliminary data.</text>
</comment>
<dbReference type="eggNOG" id="COG0834">
    <property type="taxonomic scope" value="Bacteria"/>
</dbReference>
<proteinExistence type="predicted"/>
<gene>
    <name evidence="1" type="ORF">FAEPRAA2165_00752</name>
</gene>
<organism evidence="1 2">
    <name type="scientific">Faecalibacterium duncaniae (strain DSM 17677 / JCM 31915 / A2-165)</name>
    <name type="common">Faecalibacterium prausnitzii</name>
    <dbReference type="NCBI Taxonomy" id="411483"/>
    <lineage>
        <taxon>Bacteria</taxon>
        <taxon>Bacillati</taxon>
        <taxon>Bacillota</taxon>
        <taxon>Clostridia</taxon>
        <taxon>Eubacteriales</taxon>
        <taxon>Oscillospiraceae</taxon>
        <taxon>Faecalibacterium</taxon>
    </lineage>
</organism>
<evidence type="ECO:0000313" key="2">
    <source>
        <dbReference type="Proteomes" id="UP000004619"/>
    </source>
</evidence>
<dbReference type="Proteomes" id="UP000004619">
    <property type="component" value="Unassembled WGS sequence"/>
</dbReference>
<evidence type="ECO:0000313" key="1">
    <source>
        <dbReference type="EMBL" id="EEU97573.1"/>
    </source>
</evidence>
<dbReference type="HOGENOM" id="CLU_3043581_0_0_9"/>
<sequence length="54" mass="6132">MSKGNTTLLDWINDEIKGLGEESFFHKDYEETLVDTYGLDYEDELVVEGGETNA</sequence>
<name>C7H393_FAED2</name>
<keyword evidence="2" id="KW-1185">Reference proteome</keyword>
<dbReference type="PATRIC" id="fig|411483.3.peg.911"/>
<protein>
    <submittedName>
        <fullName evidence="1">Uncharacterized protein</fullName>
    </submittedName>
</protein>
<reference evidence="1" key="1">
    <citation type="submission" date="2009-08" db="EMBL/GenBank/DDBJ databases">
        <authorList>
            <person name="Weinstock G."/>
            <person name="Sodergren E."/>
            <person name="Clifton S."/>
            <person name="Fulton L."/>
            <person name="Fulton B."/>
            <person name="Courtney L."/>
            <person name="Fronick C."/>
            <person name="Harrison M."/>
            <person name="Strong C."/>
            <person name="Farmer C."/>
            <person name="Delahaunty K."/>
            <person name="Markovic C."/>
            <person name="Hall O."/>
            <person name="Minx P."/>
            <person name="Tomlinson C."/>
            <person name="Mitreva M."/>
            <person name="Nelson J."/>
            <person name="Hou S."/>
            <person name="Wollam A."/>
            <person name="Pepin K.H."/>
            <person name="Johnson M."/>
            <person name="Bhonagiri V."/>
            <person name="Nash W.E."/>
            <person name="Warren W."/>
            <person name="Chinwalla A."/>
            <person name="Mardis E.R."/>
            <person name="Wilson R.K."/>
        </authorList>
    </citation>
    <scope>NUCLEOTIDE SEQUENCE [LARGE SCALE GENOMIC DNA]</scope>
    <source>
        <strain evidence="1">A2-165</strain>
    </source>
</reference>
<dbReference type="AlphaFoldDB" id="C7H393"/>
<dbReference type="STRING" id="411483.FAEPRAA2165_00752"/>
<dbReference type="EMBL" id="ACOP02000015">
    <property type="protein sequence ID" value="EEU97573.1"/>
    <property type="molecule type" value="Genomic_DNA"/>
</dbReference>
<accession>C7H393</accession>